<comment type="caution">
    <text evidence="1">The sequence shown here is derived from an EMBL/GenBank/DDBJ whole genome shotgun (WGS) entry which is preliminary data.</text>
</comment>
<organism evidence="1">
    <name type="scientific">gut metagenome</name>
    <dbReference type="NCBI Taxonomy" id="749906"/>
    <lineage>
        <taxon>unclassified sequences</taxon>
        <taxon>metagenomes</taxon>
        <taxon>organismal metagenomes</taxon>
    </lineage>
</organism>
<dbReference type="EMBL" id="AMCI01002300">
    <property type="protein sequence ID" value="EJX03105.1"/>
    <property type="molecule type" value="Genomic_DNA"/>
</dbReference>
<protein>
    <submittedName>
        <fullName evidence="1">Uncharacterized protein</fullName>
    </submittedName>
</protein>
<reference evidence="1" key="1">
    <citation type="journal article" date="2012" name="PLoS ONE">
        <title>Gene sets for utilization of primary and secondary nutrition supplies in the distal gut of endangered iberian lynx.</title>
        <authorList>
            <person name="Alcaide M."/>
            <person name="Messina E."/>
            <person name="Richter M."/>
            <person name="Bargiela R."/>
            <person name="Peplies J."/>
            <person name="Huws S.A."/>
            <person name="Newbold C.J."/>
            <person name="Golyshin P.N."/>
            <person name="Simon M.A."/>
            <person name="Lopez G."/>
            <person name="Yakimov M.M."/>
            <person name="Ferrer M."/>
        </authorList>
    </citation>
    <scope>NUCLEOTIDE SEQUENCE</scope>
</reference>
<dbReference type="AlphaFoldDB" id="J9GSC5"/>
<gene>
    <name evidence="1" type="ORF">EVA_08796</name>
</gene>
<name>J9GSC5_9ZZZZ</name>
<accession>J9GSC5</accession>
<evidence type="ECO:0000313" key="1">
    <source>
        <dbReference type="EMBL" id="EJX03105.1"/>
    </source>
</evidence>
<proteinExistence type="predicted"/>
<sequence length="56" mass="5534">MPDDIKIEMASPKPIVVQGSTGLATQLPGACITVDAIGGGIGDGLNNLAQIAADSK</sequence>